<evidence type="ECO:0000259" key="1">
    <source>
        <dbReference type="PROSITE" id="PS51462"/>
    </source>
</evidence>
<dbReference type="Pfam" id="PF00293">
    <property type="entry name" value="NUDIX"/>
    <property type="match status" value="1"/>
</dbReference>
<keyword evidence="3" id="KW-1185">Reference proteome</keyword>
<evidence type="ECO:0000313" key="2">
    <source>
        <dbReference type="EMBL" id="CZT41372.1"/>
    </source>
</evidence>
<accession>A0A1E1LWW9</accession>
<dbReference type="PROSITE" id="PS51462">
    <property type="entry name" value="NUDIX"/>
    <property type="match status" value="1"/>
</dbReference>
<dbReference type="AlphaFoldDB" id="A0A1E1LWW9"/>
<dbReference type="PANTHER" id="PTHR43736:SF1">
    <property type="entry name" value="DIHYDRONEOPTERIN TRIPHOSPHATE DIPHOSPHATASE"/>
    <property type="match status" value="1"/>
</dbReference>
<gene>
    <name evidence="2" type="ORF">RSE6_01102</name>
</gene>
<dbReference type="InterPro" id="IPR000086">
    <property type="entry name" value="NUDIX_hydrolase_dom"/>
</dbReference>
<dbReference type="PANTHER" id="PTHR43736">
    <property type="entry name" value="ADP-RIBOSE PYROPHOSPHATASE"/>
    <property type="match status" value="1"/>
</dbReference>
<protein>
    <recommendedName>
        <fullName evidence="1">Nudix hydrolase domain-containing protein</fullName>
    </recommendedName>
</protein>
<dbReference type="Proteomes" id="UP000177625">
    <property type="component" value="Unassembled WGS sequence"/>
</dbReference>
<sequence>MPQILPPNFTPPSIPLSLAHHNITPEEWLSANLRIAELCVGGLIFRHEPVTHKSQILLIKRASTDFFPNTWEVPGGGVDSTDPTILHAVVREVWEETGLLVKELKCQVWDIKAGEKVMRSDGKEVIVGAKSGEGEVEFTGGQGEIWCKLNFVVDVGEVKDGQVLLDAEEHQDWRWFDRQAIVDAGADGEDFISEQAVSILERGFEEFEKKKLEHAGNGM</sequence>
<reference evidence="3" key="1">
    <citation type="submission" date="2016-03" db="EMBL/GenBank/DDBJ databases">
        <authorList>
            <person name="Guldener U."/>
        </authorList>
    </citation>
    <scope>NUCLEOTIDE SEQUENCE [LARGE SCALE GENOMIC DNA]</scope>
</reference>
<dbReference type="SUPFAM" id="SSF55811">
    <property type="entry name" value="Nudix"/>
    <property type="match status" value="1"/>
</dbReference>
<evidence type="ECO:0000313" key="3">
    <source>
        <dbReference type="Proteomes" id="UP000177625"/>
    </source>
</evidence>
<dbReference type="CDD" id="cd02883">
    <property type="entry name" value="NUDIX_Hydrolase"/>
    <property type="match status" value="1"/>
</dbReference>
<feature type="domain" description="Nudix hydrolase" evidence="1">
    <location>
        <begin position="35"/>
        <end position="198"/>
    </location>
</feature>
<dbReference type="Gene3D" id="3.90.79.10">
    <property type="entry name" value="Nucleoside Triphosphate Pyrophosphohydrolase"/>
    <property type="match status" value="1"/>
</dbReference>
<dbReference type="InterPro" id="IPR015797">
    <property type="entry name" value="NUDIX_hydrolase-like_dom_sf"/>
</dbReference>
<organism evidence="2 3">
    <name type="scientific">Rhynchosporium secalis</name>
    <name type="common">Barley scald fungus</name>
    <dbReference type="NCBI Taxonomy" id="38038"/>
    <lineage>
        <taxon>Eukaryota</taxon>
        <taxon>Fungi</taxon>
        <taxon>Dikarya</taxon>
        <taxon>Ascomycota</taxon>
        <taxon>Pezizomycotina</taxon>
        <taxon>Leotiomycetes</taxon>
        <taxon>Helotiales</taxon>
        <taxon>Ploettnerulaceae</taxon>
        <taxon>Rhynchosporium</taxon>
    </lineage>
</organism>
<proteinExistence type="predicted"/>
<name>A0A1E1LWW9_RHYSE</name>
<dbReference type="EMBL" id="FJVC01000032">
    <property type="protein sequence ID" value="CZT41372.1"/>
    <property type="molecule type" value="Genomic_DNA"/>
</dbReference>